<dbReference type="AlphaFoldDB" id="A0A1K1RWJ5"/>
<name>A0A1K1RWJ5_9BACT</name>
<gene>
    <name evidence="1" type="ORF">SAMN05661012_04328</name>
</gene>
<accession>A0A1K1RWJ5</accession>
<sequence length="64" mass="7554">MCHFHYRQRTGTSNDRRLISAVYKAVHMRHHYNYQFHLQYSAGFCRAYNLYIIVGVILTCGTGI</sequence>
<reference evidence="1 2" key="1">
    <citation type="submission" date="2016-11" db="EMBL/GenBank/DDBJ databases">
        <authorList>
            <person name="Jaros S."/>
            <person name="Januszkiewicz K."/>
            <person name="Wedrychowicz H."/>
        </authorList>
    </citation>
    <scope>NUCLEOTIDE SEQUENCE [LARGE SCALE GENOMIC DNA]</scope>
    <source>
        <strain evidence="1 2">DSM 784</strain>
    </source>
</reference>
<evidence type="ECO:0000313" key="1">
    <source>
        <dbReference type="EMBL" id="SFW76306.1"/>
    </source>
</evidence>
<dbReference type="Proteomes" id="UP000183788">
    <property type="component" value="Unassembled WGS sequence"/>
</dbReference>
<organism evidence="1 2">
    <name type="scientific">Chitinophaga sancti</name>
    <dbReference type="NCBI Taxonomy" id="1004"/>
    <lineage>
        <taxon>Bacteria</taxon>
        <taxon>Pseudomonadati</taxon>
        <taxon>Bacteroidota</taxon>
        <taxon>Chitinophagia</taxon>
        <taxon>Chitinophagales</taxon>
        <taxon>Chitinophagaceae</taxon>
        <taxon>Chitinophaga</taxon>
    </lineage>
</organism>
<protein>
    <submittedName>
        <fullName evidence="1">Uncharacterized protein</fullName>
    </submittedName>
</protein>
<evidence type="ECO:0000313" key="2">
    <source>
        <dbReference type="Proteomes" id="UP000183788"/>
    </source>
</evidence>
<proteinExistence type="predicted"/>
<dbReference type="EMBL" id="FPIZ01000015">
    <property type="protein sequence ID" value="SFW76306.1"/>
    <property type="molecule type" value="Genomic_DNA"/>
</dbReference>